<keyword evidence="1" id="KW-0677">Repeat</keyword>
<organism evidence="6 7">
    <name type="scientific">Salix dunnii</name>
    <dbReference type="NCBI Taxonomy" id="1413687"/>
    <lineage>
        <taxon>Eukaryota</taxon>
        <taxon>Viridiplantae</taxon>
        <taxon>Streptophyta</taxon>
        <taxon>Embryophyta</taxon>
        <taxon>Tracheophyta</taxon>
        <taxon>Spermatophyta</taxon>
        <taxon>Magnoliopsida</taxon>
        <taxon>eudicotyledons</taxon>
        <taxon>Gunneridae</taxon>
        <taxon>Pentapetalae</taxon>
        <taxon>rosids</taxon>
        <taxon>fabids</taxon>
        <taxon>Malpighiales</taxon>
        <taxon>Salicaceae</taxon>
        <taxon>Saliceae</taxon>
        <taxon>Salix</taxon>
    </lineage>
</organism>
<dbReference type="PROSITE" id="PS50297">
    <property type="entry name" value="ANK_REP_REGION"/>
    <property type="match status" value="4"/>
</dbReference>
<dbReference type="SUPFAM" id="SSF48403">
    <property type="entry name" value="Ankyrin repeat"/>
    <property type="match status" value="1"/>
</dbReference>
<evidence type="ECO:0000256" key="4">
    <source>
        <dbReference type="SAM" id="MobiDB-lite"/>
    </source>
</evidence>
<dbReference type="PROSITE" id="PS50088">
    <property type="entry name" value="ANK_REPEAT"/>
    <property type="match status" value="5"/>
</dbReference>
<feature type="domain" description="MSP" evidence="5">
    <location>
        <begin position="3"/>
        <end position="122"/>
    </location>
</feature>
<comment type="caution">
    <text evidence="6">The sequence shown here is derived from an EMBL/GenBank/DDBJ whole genome shotgun (WGS) entry which is preliminary data.</text>
</comment>
<feature type="repeat" description="ANK" evidence="3">
    <location>
        <begin position="408"/>
        <end position="440"/>
    </location>
</feature>
<dbReference type="Proteomes" id="UP000657918">
    <property type="component" value="Unassembled WGS sequence"/>
</dbReference>
<dbReference type="InterPro" id="IPR002110">
    <property type="entry name" value="Ankyrin_rpt"/>
</dbReference>
<dbReference type="OrthoDB" id="194358at2759"/>
<dbReference type="InterPro" id="IPR036770">
    <property type="entry name" value="Ankyrin_rpt-contain_sf"/>
</dbReference>
<gene>
    <name evidence="6" type="ORF">SADUNF_Sadunf14G0102600</name>
</gene>
<reference evidence="6 7" key="1">
    <citation type="submission" date="2020-10" db="EMBL/GenBank/DDBJ databases">
        <title>Plant Genome Project.</title>
        <authorList>
            <person name="Zhang R.-G."/>
        </authorList>
    </citation>
    <scope>NUCLEOTIDE SEQUENCE [LARGE SCALE GENOMIC DNA]</scope>
    <source>
        <strain evidence="6">FAFU-HL-1</strain>
        <tissue evidence="6">Leaf</tissue>
    </source>
</reference>
<feature type="repeat" description="ANK" evidence="3">
    <location>
        <begin position="375"/>
        <end position="407"/>
    </location>
</feature>
<dbReference type="PRINTS" id="PR01415">
    <property type="entry name" value="ANKYRIN"/>
</dbReference>
<dbReference type="Pfam" id="PF12796">
    <property type="entry name" value="Ank_2"/>
    <property type="match status" value="2"/>
</dbReference>
<feature type="repeat" description="ANK" evidence="3">
    <location>
        <begin position="286"/>
        <end position="308"/>
    </location>
</feature>
<keyword evidence="2 3" id="KW-0040">ANK repeat</keyword>
<dbReference type="EMBL" id="JADGMS010000014">
    <property type="protein sequence ID" value="KAF9669388.1"/>
    <property type="molecule type" value="Genomic_DNA"/>
</dbReference>
<dbReference type="SUPFAM" id="SSF49354">
    <property type="entry name" value="PapD-like"/>
    <property type="match status" value="1"/>
</dbReference>
<name>A0A835JFQ4_9ROSI</name>
<dbReference type="InterPro" id="IPR000535">
    <property type="entry name" value="MSP_dom"/>
</dbReference>
<dbReference type="PROSITE" id="PS50202">
    <property type="entry name" value="MSP"/>
    <property type="match status" value="1"/>
</dbReference>
<evidence type="ECO:0000256" key="2">
    <source>
        <dbReference type="ARBA" id="ARBA00023043"/>
    </source>
</evidence>
<feature type="repeat" description="ANK" evidence="3">
    <location>
        <begin position="160"/>
        <end position="187"/>
    </location>
</feature>
<dbReference type="PANTHER" id="PTHR24171">
    <property type="entry name" value="ANKYRIN REPEAT DOMAIN-CONTAINING PROTEIN 39-RELATED"/>
    <property type="match status" value="1"/>
</dbReference>
<protein>
    <recommendedName>
        <fullName evidence="5">MSP domain-containing protein</fullName>
    </recommendedName>
</protein>
<evidence type="ECO:0000256" key="1">
    <source>
        <dbReference type="ARBA" id="ARBA00022737"/>
    </source>
</evidence>
<proteinExistence type="predicted"/>
<keyword evidence="7" id="KW-1185">Reference proteome</keyword>
<dbReference type="InterPro" id="IPR008962">
    <property type="entry name" value="PapD-like_sf"/>
</dbReference>
<evidence type="ECO:0000256" key="3">
    <source>
        <dbReference type="PROSITE-ProRule" id="PRU00023"/>
    </source>
</evidence>
<evidence type="ECO:0000259" key="5">
    <source>
        <dbReference type="PROSITE" id="PS50202"/>
    </source>
</evidence>
<dbReference type="AlphaFoldDB" id="A0A835JFQ4"/>
<dbReference type="Gene3D" id="1.25.40.20">
    <property type="entry name" value="Ankyrin repeat-containing domain"/>
    <property type="match status" value="3"/>
</dbReference>
<accession>A0A835JFQ4</accession>
<feature type="repeat" description="ANK" evidence="3">
    <location>
        <begin position="253"/>
        <end position="285"/>
    </location>
</feature>
<dbReference type="Gene3D" id="2.60.40.10">
    <property type="entry name" value="Immunoglobulins"/>
    <property type="match status" value="1"/>
</dbReference>
<feature type="region of interest" description="Disordered" evidence="4">
    <location>
        <begin position="458"/>
        <end position="477"/>
    </location>
</feature>
<evidence type="ECO:0000313" key="7">
    <source>
        <dbReference type="Proteomes" id="UP000657918"/>
    </source>
</evidence>
<dbReference type="SMART" id="SM00248">
    <property type="entry name" value="ANK"/>
    <property type="match status" value="8"/>
</dbReference>
<dbReference type="InterPro" id="IPR013783">
    <property type="entry name" value="Ig-like_fold"/>
</dbReference>
<evidence type="ECO:0000313" key="6">
    <source>
        <dbReference type="EMBL" id="KAF9669388.1"/>
    </source>
</evidence>
<sequence length="477" mass="51157">MDRLVMADVKEVEIAYERSQNCSATFRITNLMHTMSVAISLSVTNPSVFSFSQPFSTIPPLSSSSYTVVLSDQPPLSTPADAITVKSSMLPTGKAHQDELRKLFSRSGPHVFRDATIPVYLVGPQVAEYIISNHTKIPDVSCFFNRAICGCTGTQITGLLKSAVQSGDLNLVTNLIDHGGDVNCKDSDGRSLISLAVQAGHIVAVQVLIASGCAIDGSIDKVLHYAAAINRVDLMEVLCASLEDIDVNSVDSRGRTPIHVAASRGHVEVARFCVSSGGKTEVLDCDGSSALHLAAEKGHLEITEYLLDCSYCYIKHVVNKEGKTPFSIAVDNGHSHLYDLLHIGDALQRAAKLNDVNGVKSCLAEGAEVNRSDQNGWTPLHRAAFKGKLETAQVLLDHGAQVDAIDDAGYTPLHCAVEAGHMQVALLLIAHGARAEVRGIDGAVPLNIVPSLVKPLCRDQTKSETEDEKFSADREIN</sequence>